<feature type="transmembrane region" description="Helical" evidence="1">
    <location>
        <begin position="44"/>
        <end position="69"/>
    </location>
</feature>
<comment type="caution">
    <text evidence="2">The sequence shown here is derived from an EMBL/GenBank/DDBJ whole genome shotgun (WGS) entry which is preliminary data.</text>
</comment>
<evidence type="ECO:0000313" key="3">
    <source>
        <dbReference type="Proteomes" id="UP000278823"/>
    </source>
</evidence>
<evidence type="ECO:0000313" key="2">
    <source>
        <dbReference type="EMBL" id="RUM17500.1"/>
    </source>
</evidence>
<reference evidence="3" key="1">
    <citation type="submission" date="2018-11" db="EMBL/GenBank/DDBJ databases">
        <title>Rhizobium chutanense sp. nov., isolated from root nodules of Phaseolus vulgaris in China.</title>
        <authorList>
            <person name="Huo Y."/>
        </authorList>
    </citation>
    <scope>NUCLEOTIDE SEQUENCE [LARGE SCALE GENOMIC DNA]</scope>
    <source>
        <strain evidence="3">CCBAU 65647</strain>
    </source>
</reference>
<keyword evidence="1" id="KW-1133">Transmembrane helix</keyword>
<proteinExistence type="predicted"/>
<dbReference type="AlphaFoldDB" id="A0A3S0Y0A7"/>
<evidence type="ECO:0000256" key="1">
    <source>
        <dbReference type="SAM" id="Phobius"/>
    </source>
</evidence>
<dbReference type="EMBL" id="RJTH01000035">
    <property type="protein sequence ID" value="RUM17500.1"/>
    <property type="molecule type" value="Genomic_DNA"/>
</dbReference>
<organism evidence="2 3">
    <name type="scientific">Rhizobium vallis</name>
    <dbReference type="NCBI Taxonomy" id="634290"/>
    <lineage>
        <taxon>Bacteria</taxon>
        <taxon>Pseudomonadati</taxon>
        <taxon>Pseudomonadota</taxon>
        <taxon>Alphaproteobacteria</taxon>
        <taxon>Hyphomicrobiales</taxon>
        <taxon>Rhizobiaceae</taxon>
        <taxon>Rhizobium/Agrobacterium group</taxon>
        <taxon>Rhizobium</taxon>
    </lineage>
</organism>
<sequence length="78" mass="8662">MRSWSAFIGFTLFGPLLLSYHMVCLVRGELPGKSSMITAADEPLLFFPLILFFLGFSLLWTGLSLLVLLGRIRGSLGR</sequence>
<dbReference type="Proteomes" id="UP000278823">
    <property type="component" value="Unassembled WGS sequence"/>
</dbReference>
<name>A0A3S0Y0A7_9HYPH</name>
<accession>A0A3S0Y0A7</accession>
<keyword evidence="1" id="KW-0812">Transmembrane</keyword>
<protein>
    <submittedName>
        <fullName evidence="2">Uncharacterized protein</fullName>
    </submittedName>
</protein>
<gene>
    <name evidence="2" type="ORF">EFQ99_34240</name>
</gene>
<keyword evidence="3" id="KW-1185">Reference proteome</keyword>
<keyword evidence="1" id="KW-0472">Membrane</keyword>